<comment type="caution">
    <text evidence="2">The sequence shown here is derived from an EMBL/GenBank/DDBJ whole genome shotgun (WGS) entry which is preliminary data.</text>
</comment>
<protein>
    <recommendedName>
        <fullName evidence="1">Integrase zinc-binding domain-containing protein</fullName>
    </recommendedName>
</protein>
<evidence type="ECO:0000313" key="3">
    <source>
        <dbReference type="Proteomes" id="UP001159363"/>
    </source>
</evidence>
<dbReference type="Proteomes" id="UP001159363">
    <property type="component" value="Chromosome 2"/>
</dbReference>
<dbReference type="Pfam" id="PF17921">
    <property type="entry name" value="Integrase_H2C2"/>
    <property type="match status" value="1"/>
</dbReference>
<accession>A0ABQ9IBQ7</accession>
<evidence type="ECO:0000259" key="1">
    <source>
        <dbReference type="Pfam" id="PF17921"/>
    </source>
</evidence>
<dbReference type="Gene3D" id="1.10.340.70">
    <property type="match status" value="1"/>
</dbReference>
<sequence>MHTQSCKLWVPHSFRADTCSYYHLYPHARHPGVEETLCEVNQRYTWDGASRDAEAYVQQWQICATTKAHGAYALWTSHDVPHEHGHKLSST</sequence>
<dbReference type="InterPro" id="IPR041588">
    <property type="entry name" value="Integrase_H2C2"/>
</dbReference>
<organism evidence="2 3">
    <name type="scientific">Dryococelus australis</name>
    <dbReference type="NCBI Taxonomy" id="614101"/>
    <lineage>
        <taxon>Eukaryota</taxon>
        <taxon>Metazoa</taxon>
        <taxon>Ecdysozoa</taxon>
        <taxon>Arthropoda</taxon>
        <taxon>Hexapoda</taxon>
        <taxon>Insecta</taxon>
        <taxon>Pterygota</taxon>
        <taxon>Neoptera</taxon>
        <taxon>Polyneoptera</taxon>
        <taxon>Phasmatodea</taxon>
        <taxon>Verophasmatodea</taxon>
        <taxon>Anareolatae</taxon>
        <taxon>Phasmatidae</taxon>
        <taxon>Eurycanthinae</taxon>
        <taxon>Dryococelus</taxon>
    </lineage>
</organism>
<gene>
    <name evidence="2" type="ORF">PR048_006714</name>
</gene>
<evidence type="ECO:0000313" key="2">
    <source>
        <dbReference type="EMBL" id="KAJ8894104.1"/>
    </source>
</evidence>
<dbReference type="EMBL" id="JARBHB010000002">
    <property type="protein sequence ID" value="KAJ8894104.1"/>
    <property type="molecule type" value="Genomic_DNA"/>
</dbReference>
<keyword evidence="3" id="KW-1185">Reference proteome</keyword>
<feature type="domain" description="Integrase zinc-binding" evidence="1">
    <location>
        <begin position="10"/>
        <end position="68"/>
    </location>
</feature>
<name>A0ABQ9IBQ7_9NEOP</name>
<proteinExistence type="predicted"/>
<reference evidence="2 3" key="1">
    <citation type="submission" date="2023-02" db="EMBL/GenBank/DDBJ databases">
        <title>LHISI_Scaffold_Assembly.</title>
        <authorList>
            <person name="Stuart O.P."/>
            <person name="Cleave R."/>
            <person name="Magrath M.J.L."/>
            <person name="Mikheyev A.S."/>
        </authorList>
    </citation>
    <scope>NUCLEOTIDE SEQUENCE [LARGE SCALE GENOMIC DNA]</scope>
    <source>
        <strain evidence="2">Daus_M_001</strain>
        <tissue evidence="2">Leg muscle</tissue>
    </source>
</reference>